<reference evidence="3" key="1">
    <citation type="submission" date="2021-01" db="EMBL/GenBank/DDBJ databases">
        <authorList>
            <person name="Corre E."/>
            <person name="Pelletier E."/>
            <person name="Niang G."/>
            <person name="Scheremetjew M."/>
            <person name="Finn R."/>
            <person name="Kale V."/>
            <person name="Holt S."/>
            <person name="Cochrane G."/>
            <person name="Meng A."/>
            <person name="Brown T."/>
            <person name="Cohen L."/>
        </authorList>
    </citation>
    <scope>NUCLEOTIDE SEQUENCE</scope>
    <source>
        <strain evidence="3">SAG 11-49</strain>
    </source>
</reference>
<feature type="signal peptide" evidence="2">
    <location>
        <begin position="1"/>
        <end position="21"/>
    </location>
</feature>
<accession>A0A7S0RTN6</accession>
<name>A0A7S0RTN6_9CHLO</name>
<dbReference type="EMBL" id="HBFB01023039">
    <property type="protein sequence ID" value="CAD8686657.1"/>
    <property type="molecule type" value="Transcribed_RNA"/>
</dbReference>
<feature type="region of interest" description="Disordered" evidence="1">
    <location>
        <begin position="80"/>
        <end position="113"/>
    </location>
</feature>
<proteinExistence type="predicted"/>
<evidence type="ECO:0000256" key="1">
    <source>
        <dbReference type="SAM" id="MobiDB-lite"/>
    </source>
</evidence>
<gene>
    <name evidence="3" type="ORF">CLEI1391_LOCUS13025</name>
</gene>
<feature type="chain" id="PRO_5030995335" evidence="2">
    <location>
        <begin position="22"/>
        <end position="205"/>
    </location>
</feature>
<keyword evidence="2" id="KW-0732">Signal</keyword>
<organism evidence="3">
    <name type="scientific">Chlamydomonas leiostraca</name>
    <dbReference type="NCBI Taxonomy" id="1034604"/>
    <lineage>
        <taxon>Eukaryota</taxon>
        <taxon>Viridiplantae</taxon>
        <taxon>Chlorophyta</taxon>
        <taxon>core chlorophytes</taxon>
        <taxon>Chlorophyceae</taxon>
        <taxon>CS clade</taxon>
        <taxon>Chlamydomonadales</taxon>
        <taxon>Chlamydomonadaceae</taxon>
        <taxon>Chlamydomonas</taxon>
    </lineage>
</organism>
<dbReference type="AlphaFoldDB" id="A0A7S0RTN6"/>
<sequence>MGPRHWVTHAAALMAAEVAVASLREQVLGNERAGRTVPEVVASVELWVGGVGQWLGSLPPFPDTRHTDVLPGYASVAAGGAAGGRKGAPQPERMRSPTSADAGGGGAEGQEGERADAVSGLLLSLAEPLAAVVDLARTPGSQLGRYGGAGVRREVVGSARLIKLVGWLAGNAGLTWEHTRSWPNPAQQLKTVDKLQHWLTAQHEK</sequence>
<evidence type="ECO:0000256" key="2">
    <source>
        <dbReference type="SAM" id="SignalP"/>
    </source>
</evidence>
<evidence type="ECO:0000313" key="3">
    <source>
        <dbReference type="EMBL" id="CAD8686657.1"/>
    </source>
</evidence>
<protein>
    <submittedName>
        <fullName evidence="3">Uncharacterized protein</fullName>
    </submittedName>
</protein>